<keyword evidence="1" id="KW-0472">Membrane</keyword>
<evidence type="ECO:0000256" key="1">
    <source>
        <dbReference type="SAM" id="Phobius"/>
    </source>
</evidence>
<evidence type="ECO:0000259" key="2">
    <source>
        <dbReference type="Pfam" id="PF24840"/>
    </source>
</evidence>
<dbReference type="InterPro" id="IPR057514">
    <property type="entry name" value="NTF2_SigF"/>
</dbReference>
<reference evidence="4" key="1">
    <citation type="journal article" date="2012" name="Science">
        <title>The Paleozoic origin of enzymatic lignin decomposition reconstructed from 31 fungal genomes.</title>
        <authorList>
            <person name="Floudas D."/>
            <person name="Binder M."/>
            <person name="Riley R."/>
            <person name="Barry K."/>
            <person name="Blanchette R.A."/>
            <person name="Henrissat B."/>
            <person name="Martinez A.T."/>
            <person name="Otillar R."/>
            <person name="Spatafora J.W."/>
            <person name="Yadav J.S."/>
            <person name="Aerts A."/>
            <person name="Benoit I."/>
            <person name="Boyd A."/>
            <person name="Carlson A."/>
            <person name="Copeland A."/>
            <person name="Coutinho P.M."/>
            <person name="de Vries R.P."/>
            <person name="Ferreira P."/>
            <person name="Findley K."/>
            <person name="Foster B."/>
            <person name="Gaskell J."/>
            <person name="Glotzer D."/>
            <person name="Gorecki P."/>
            <person name="Heitman J."/>
            <person name="Hesse C."/>
            <person name="Hori C."/>
            <person name="Igarashi K."/>
            <person name="Jurgens J.A."/>
            <person name="Kallen N."/>
            <person name="Kersten P."/>
            <person name="Kohler A."/>
            <person name="Kuees U."/>
            <person name="Kumar T.K.A."/>
            <person name="Kuo A."/>
            <person name="LaButti K."/>
            <person name="Larrondo L.F."/>
            <person name="Lindquist E."/>
            <person name="Ling A."/>
            <person name="Lombard V."/>
            <person name="Lucas S."/>
            <person name="Lundell T."/>
            <person name="Martin R."/>
            <person name="McLaughlin D.J."/>
            <person name="Morgenstern I."/>
            <person name="Morin E."/>
            <person name="Murat C."/>
            <person name="Nagy L.G."/>
            <person name="Nolan M."/>
            <person name="Ohm R.A."/>
            <person name="Patyshakuliyeva A."/>
            <person name="Rokas A."/>
            <person name="Ruiz-Duenas F.J."/>
            <person name="Sabat G."/>
            <person name="Salamov A."/>
            <person name="Samejima M."/>
            <person name="Schmutz J."/>
            <person name="Slot J.C."/>
            <person name="St John F."/>
            <person name="Stenlid J."/>
            <person name="Sun H."/>
            <person name="Sun S."/>
            <person name="Syed K."/>
            <person name="Tsang A."/>
            <person name="Wiebenga A."/>
            <person name="Young D."/>
            <person name="Pisabarro A."/>
            <person name="Eastwood D.C."/>
            <person name="Martin F."/>
            <person name="Cullen D."/>
            <person name="Grigoriev I.V."/>
            <person name="Hibbett D.S."/>
        </authorList>
    </citation>
    <scope>NUCLEOTIDE SEQUENCE [LARGE SCALE GENOMIC DNA]</scope>
    <source>
        <strain evidence="4">RWD-64-598 SS2</strain>
    </source>
</reference>
<sequence length="161" mass="18274">MQDPKQEITGVITDLTSATSAPALERTINTYFTPDARFLHPLCQTTTRAGILGVYEWYRIMSPNTKAEVLSVVYDKELNVIILEIVQQFRIWFSIFPSAPARLNTRLTLREVKGLYYIAQQEDFYHATDMMALLMAPLVPIVRLILAFAGWVCGVNALLFT</sequence>
<evidence type="ECO:0000313" key="4">
    <source>
        <dbReference type="Proteomes" id="UP000053558"/>
    </source>
</evidence>
<organism evidence="3 4">
    <name type="scientific">Coniophora puteana (strain RWD-64-598)</name>
    <name type="common">Brown rot fungus</name>
    <dbReference type="NCBI Taxonomy" id="741705"/>
    <lineage>
        <taxon>Eukaryota</taxon>
        <taxon>Fungi</taxon>
        <taxon>Dikarya</taxon>
        <taxon>Basidiomycota</taxon>
        <taxon>Agaricomycotina</taxon>
        <taxon>Agaricomycetes</taxon>
        <taxon>Agaricomycetidae</taxon>
        <taxon>Boletales</taxon>
        <taxon>Coniophorineae</taxon>
        <taxon>Coniophoraceae</taxon>
        <taxon>Coniophora</taxon>
    </lineage>
</organism>
<dbReference type="Proteomes" id="UP000053558">
    <property type="component" value="Unassembled WGS sequence"/>
</dbReference>
<gene>
    <name evidence="3" type="ORF">CONPUDRAFT_61709</name>
</gene>
<dbReference type="PANTHER" id="PTHR35393:SF1">
    <property type="entry name" value="SNOAL-LIKE DOMAIN-CONTAINING PROTEIN"/>
    <property type="match status" value="1"/>
</dbReference>
<proteinExistence type="predicted"/>
<comment type="caution">
    <text evidence="3">The sequence shown here is derived from an EMBL/GenBank/DDBJ whole genome shotgun (WGS) entry which is preliminary data.</text>
</comment>
<feature type="domain" description="SigF-like NTF2-like" evidence="2">
    <location>
        <begin position="1"/>
        <end position="159"/>
    </location>
</feature>
<feature type="transmembrane region" description="Helical" evidence="1">
    <location>
        <begin position="141"/>
        <end position="160"/>
    </location>
</feature>
<dbReference type="PANTHER" id="PTHR35393">
    <property type="entry name" value="CHROMOSOME 1, WHOLE GENOME SHOTGUN SEQUENCE"/>
    <property type="match status" value="1"/>
</dbReference>
<dbReference type="EMBL" id="JH711583">
    <property type="protein sequence ID" value="EIW77979.1"/>
    <property type="molecule type" value="Genomic_DNA"/>
</dbReference>
<dbReference type="KEGG" id="cput:CONPUDRAFT_61709"/>
<dbReference type="RefSeq" id="XP_007771778.1">
    <property type="nucleotide sequence ID" value="XM_007773588.1"/>
</dbReference>
<dbReference type="OrthoDB" id="2344312at2759"/>
<dbReference type="GeneID" id="19208174"/>
<keyword evidence="1" id="KW-0812">Transmembrane</keyword>
<keyword evidence="4" id="KW-1185">Reference proteome</keyword>
<dbReference type="AlphaFoldDB" id="A0A5M3MFE1"/>
<keyword evidence="1" id="KW-1133">Transmembrane helix</keyword>
<dbReference type="OMA" id="RTINTYF"/>
<dbReference type="Pfam" id="PF24840">
    <property type="entry name" value="NTF2_SigF"/>
    <property type="match status" value="1"/>
</dbReference>
<name>A0A5M3MFE1_CONPW</name>
<protein>
    <recommendedName>
        <fullName evidence="2">SigF-like NTF2-like domain-containing protein</fullName>
    </recommendedName>
</protein>
<accession>A0A5M3MFE1</accession>
<evidence type="ECO:0000313" key="3">
    <source>
        <dbReference type="EMBL" id="EIW77979.1"/>
    </source>
</evidence>